<dbReference type="GO" id="GO:0050821">
    <property type="term" value="P:protein stabilization"/>
    <property type="evidence" value="ECO:0007669"/>
    <property type="project" value="TreeGrafter"/>
</dbReference>
<evidence type="ECO:0000259" key="2">
    <source>
        <dbReference type="Pfam" id="PF19026"/>
    </source>
</evidence>
<dbReference type="PANTHER" id="PTHR31184:SF2">
    <property type="entry name" value="HUNTINGTIN-INTERACTING PROTEIN K"/>
    <property type="match status" value="1"/>
</dbReference>
<dbReference type="Proteomes" id="UP000225706">
    <property type="component" value="Unassembled WGS sequence"/>
</dbReference>
<comment type="caution">
    <text evidence="3">The sequence shown here is derived from an EMBL/GenBank/DDBJ whole genome shotgun (WGS) entry which is preliminary data.</text>
</comment>
<sequence length="107" mass="12160">MAENSQQPLPKRHDLQTSADLERVTDYAEEKEISTTDIENAISLVEGRYSEEKAAKLQREKELARIVIKKEDVDLIVEEMEIPRAAAERSLREHKGDVVEALVSLTN</sequence>
<proteinExistence type="predicted"/>
<feature type="compositionally biased region" description="Basic and acidic residues" evidence="1">
    <location>
        <begin position="11"/>
        <end position="22"/>
    </location>
</feature>
<gene>
    <name evidence="3" type="primary">Hypk</name>
    <name evidence="3" type="ORF">AWC38_SpisGene10583</name>
</gene>
<feature type="region of interest" description="Disordered" evidence="1">
    <location>
        <begin position="1"/>
        <end position="22"/>
    </location>
</feature>
<dbReference type="InterPro" id="IPR052617">
    <property type="entry name" value="Huntingtin-int_K"/>
</dbReference>
<dbReference type="CDD" id="cd14361">
    <property type="entry name" value="UBA_HYPK"/>
    <property type="match status" value="1"/>
</dbReference>
<dbReference type="InterPro" id="IPR044034">
    <property type="entry name" value="NAC-like_UBA"/>
</dbReference>
<dbReference type="AlphaFoldDB" id="A0A2B4S5Z7"/>
<organism evidence="3 4">
    <name type="scientific">Stylophora pistillata</name>
    <name type="common">Smooth cauliflower coral</name>
    <dbReference type="NCBI Taxonomy" id="50429"/>
    <lineage>
        <taxon>Eukaryota</taxon>
        <taxon>Metazoa</taxon>
        <taxon>Cnidaria</taxon>
        <taxon>Anthozoa</taxon>
        <taxon>Hexacorallia</taxon>
        <taxon>Scleractinia</taxon>
        <taxon>Astrocoeniina</taxon>
        <taxon>Pocilloporidae</taxon>
        <taxon>Stylophora</taxon>
    </lineage>
</organism>
<dbReference type="STRING" id="50429.A0A2B4S5Z7"/>
<reference evidence="4" key="1">
    <citation type="journal article" date="2017" name="bioRxiv">
        <title>Comparative analysis of the genomes of Stylophora pistillata and Acropora digitifera provides evidence for extensive differences between species of corals.</title>
        <authorList>
            <person name="Voolstra C.R."/>
            <person name="Li Y."/>
            <person name="Liew Y.J."/>
            <person name="Baumgarten S."/>
            <person name="Zoccola D."/>
            <person name="Flot J.-F."/>
            <person name="Tambutte S."/>
            <person name="Allemand D."/>
            <person name="Aranda M."/>
        </authorList>
    </citation>
    <scope>NUCLEOTIDE SEQUENCE [LARGE SCALE GENOMIC DNA]</scope>
</reference>
<protein>
    <submittedName>
        <fullName evidence="3">Huntingtin-interacting protein K</fullName>
    </submittedName>
</protein>
<dbReference type="Pfam" id="PF19026">
    <property type="entry name" value="UBA_HYPK"/>
    <property type="match status" value="1"/>
</dbReference>
<dbReference type="InterPro" id="IPR038922">
    <property type="entry name" value="HYPK_UBA"/>
</dbReference>
<feature type="domain" description="Nascent polypeptide-associated complex subunit alpha-like UBA" evidence="2">
    <location>
        <begin position="66"/>
        <end position="106"/>
    </location>
</feature>
<evidence type="ECO:0000256" key="1">
    <source>
        <dbReference type="SAM" id="MobiDB-lite"/>
    </source>
</evidence>
<dbReference type="Gene3D" id="1.10.8.10">
    <property type="entry name" value="DNA helicase RuvA subunit, C-terminal domain"/>
    <property type="match status" value="1"/>
</dbReference>
<evidence type="ECO:0000313" key="3">
    <source>
        <dbReference type="EMBL" id="PFX24816.1"/>
    </source>
</evidence>
<dbReference type="OrthoDB" id="285219at2759"/>
<evidence type="ECO:0000313" key="4">
    <source>
        <dbReference type="Proteomes" id="UP000225706"/>
    </source>
</evidence>
<dbReference type="PANTHER" id="PTHR31184">
    <property type="entry name" value="HUNTINGTIN-INTERACTING PROTEIN K FAMILY MEMBER"/>
    <property type="match status" value="1"/>
</dbReference>
<name>A0A2B4S5Z7_STYPI</name>
<accession>A0A2B4S5Z7</accession>
<dbReference type="EMBL" id="LSMT01000166">
    <property type="protein sequence ID" value="PFX24816.1"/>
    <property type="molecule type" value="Genomic_DNA"/>
</dbReference>
<keyword evidence="4" id="KW-1185">Reference proteome</keyword>
<dbReference type="GO" id="GO:0043066">
    <property type="term" value="P:negative regulation of apoptotic process"/>
    <property type="evidence" value="ECO:0007669"/>
    <property type="project" value="TreeGrafter"/>
</dbReference>